<gene>
    <name evidence="1" type="ORF">L3Q82_007077</name>
</gene>
<name>A0ACB8WRD4_9TELE</name>
<organism evidence="1 2">
    <name type="scientific">Scortum barcoo</name>
    <name type="common">barcoo grunter</name>
    <dbReference type="NCBI Taxonomy" id="214431"/>
    <lineage>
        <taxon>Eukaryota</taxon>
        <taxon>Metazoa</taxon>
        <taxon>Chordata</taxon>
        <taxon>Craniata</taxon>
        <taxon>Vertebrata</taxon>
        <taxon>Euteleostomi</taxon>
        <taxon>Actinopterygii</taxon>
        <taxon>Neopterygii</taxon>
        <taxon>Teleostei</taxon>
        <taxon>Neoteleostei</taxon>
        <taxon>Acanthomorphata</taxon>
        <taxon>Eupercaria</taxon>
        <taxon>Centrarchiformes</taxon>
        <taxon>Terapontoidei</taxon>
        <taxon>Terapontidae</taxon>
        <taxon>Scortum</taxon>
    </lineage>
</organism>
<evidence type="ECO:0000313" key="2">
    <source>
        <dbReference type="Proteomes" id="UP000831701"/>
    </source>
</evidence>
<dbReference type="EMBL" id="CM041536">
    <property type="protein sequence ID" value="KAI3370572.1"/>
    <property type="molecule type" value="Genomic_DNA"/>
</dbReference>
<protein>
    <submittedName>
        <fullName evidence="1">Uncharacterized protein</fullName>
    </submittedName>
</protein>
<comment type="caution">
    <text evidence="1">The sequence shown here is derived from an EMBL/GenBank/DDBJ whole genome shotgun (WGS) entry which is preliminary data.</text>
</comment>
<keyword evidence="2" id="KW-1185">Reference proteome</keyword>
<dbReference type="Proteomes" id="UP000831701">
    <property type="component" value="Chromosome 6"/>
</dbReference>
<evidence type="ECO:0000313" key="1">
    <source>
        <dbReference type="EMBL" id="KAI3370572.1"/>
    </source>
</evidence>
<reference evidence="1" key="1">
    <citation type="submission" date="2022-04" db="EMBL/GenBank/DDBJ databases">
        <title>Jade perch genome.</title>
        <authorList>
            <person name="Chao B."/>
        </authorList>
    </citation>
    <scope>NUCLEOTIDE SEQUENCE</scope>
    <source>
        <strain evidence="1">CB-2022</strain>
    </source>
</reference>
<accession>A0ACB8WRD4</accession>
<sequence length="98" mass="10736">MSQSSREQSERKQQRGSVAGADLGGTVVMKLPCSLYRSLWILLLLGAGSVLLLVRLQDLTDTVPQQTSAELEQPVREGTPLLSVYCVMERVLIIVHDG</sequence>
<proteinExistence type="predicted"/>